<evidence type="ECO:0000313" key="7">
    <source>
        <dbReference type="EMBL" id="MEM5947783.1"/>
    </source>
</evidence>
<keyword evidence="3 5" id="KW-1133">Transmembrane helix</keyword>
<dbReference type="EMBL" id="JBCHKQ010000002">
    <property type="protein sequence ID" value="MEM5947783.1"/>
    <property type="molecule type" value="Genomic_DNA"/>
</dbReference>
<dbReference type="RefSeq" id="WP_420069233.1">
    <property type="nucleotide sequence ID" value="NZ_JBCHKQ010000002.1"/>
</dbReference>
<evidence type="ECO:0000256" key="1">
    <source>
        <dbReference type="ARBA" id="ARBA00004167"/>
    </source>
</evidence>
<comment type="subcellular location">
    <subcellularLocation>
        <location evidence="1">Membrane</location>
        <topology evidence="1">Single-pass membrane protein</topology>
    </subcellularLocation>
</comment>
<evidence type="ECO:0000259" key="6">
    <source>
        <dbReference type="Pfam" id="PF04357"/>
    </source>
</evidence>
<protein>
    <submittedName>
        <fullName evidence="7">Translocation/assembly module TamB domain-containing protein</fullName>
    </submittedName>
</protein>
<keyword evidence="8" id="KW-1185">Reference proteome</keyword>
<evidence type="ECO:0000256" key="3">
    <source>
        <dbReference type="ARBA" id="ARBA00022989"/>
    </source>
</evidence>
<evidence type="ECO:0000256" key="4">
    <source>
        <dbReference type="ARBA" id="ARBA00023136"/>
    </source>
</evidence>
<feature type="domain" description="Translocation and assembly module TamB C-terminal" evidence="6">
    <location>
        <begin position="1086"/>
        <end position="1316"/>
    </location>
</feature>
<dbReference type="InterPro" id="IPR007452">
    <property type="entry name" value="TamB_C"/>
</dbReference>
<reference evidence="7 8" key="1">
    <citation type="submission" date="2024-03" db="EMBL/GenBank/DDBJ databases">
        <title>Ignisphaera cupida sp. nov., a hyperthermophilic hydrolytic archaeon from a hot spring of Kamchatka, and proposal of Ignisphaeraceae fam. nov.</title>
        <authorList>
            <person name="Podosokorskaya O.A."/>
            <person name="Elcheninov A.G."/>
            <person name="Maltseva A.I."/>
            <person name="Zayulina K.S."/>
            <person name="Novikov A."/>
            <person name="Merkel A.Y."/>
        </authorList>
    </citation>
    <scope>NUCLEOTIDE SEQUENCE [LARGE SCALE GENOMIC DNA]</scope>
    <source>
        <strain evidence="7 8">38H-sp</strain>
    </source>
</reference>
<gene>
    <name evidence="7" type="ORF">WKV44_04420</name>
</gene>
<feature type="transmembrane region" description="Helical" evidence="5">
    <location>
        <begin position="12"/>
        <end position="35"/>
    </location>
</feature>
<sequence length="1432" mass="162923">MTKKNFNIKFANFIFIIISLFFLIIGLHYFLFFSFKDKIEAYVESYISKLEDNWYVDVEYEGVSPYIYPFVSVNNIKVSSKKNDYVVYIDRLSLYFNLFDLKNNFINTIRINTVYINYISQNTQPYINYDNYISSLKNIINLIPDFLDYDVHINNITLRLLVNNSEIFINDAMFEYDNMYKKVYLNADILIISDLIDKYLFDKTLKISLSVQGKIEDNISLKTRISLKNKYWDLKPQKFFLRFANDSIEFSSLDPLLPYDAYLTLSLKNKEINFHLETEDFSPSIIVSDIKAKNSFGEYFLKSLYTITLNCKYNIDKKSFIYDSSGTIVVKNKNINYIDYSIDGNNYDTYVRYIDFSTSFFTSKLSGFLELSSETFTGKLNAISNKNRLASFVISSNISVSPYKSQFILRDSIINDSKIHKISFELYTEKKWNYLNEMFFYIFIDAQSGKQGFLSIDGGWDAKSKLVSFLIIADSFPVLPFYDSLSSVFYFLKSQEKIKYFFKDTFVSGVIDGSFDSSLKLESVEKLIIENADDNISFHIGYSDKTFYIKQLTGMVYNLPVAADFNFKEGNAFYGNFSLSDNFYEFYGKAYENGIKIIGDNFKISSKADNGTYAITMEFEKFPVLLKNAHIPVLISFNALGEYHNSKSWKLYVNEFVLKNWNFYRTNNTQIEASLIVFPNRIEFTDFSFSDDVSKIAGSISIAYFDVYSLFYLDNIYSVFFLSNNNRTETYEGAVSLSRGFIDGRINATGVPVNRFLYSNSSGSITTFISFSGVRSSPDFYINLKSDNVYIDGSPLEADLSLLIENKKSILNITRFSYLNFAVKDINTELDIDTGEFSGIGQVFLKVADKNYESKLTILGKTDKQLENFWQIINASNIPFKASFSLDNITLVPEQTIWRFSVIYDGNHFSLKGAPDDSLFFDYSREGDFTLSCLSPLPVQGKMYGKIVANRLEINTELTRIDISPISVLFRFGNFNIESGIAYGSIKFYGDIDALNADGFLNIDSPICSLDLIPDKLSASKITLIFDKNTIEIPESYVYAGDTPALISSLFSVSYFTDISYVININTVTPQPVHVKYNFGILNVDGFVTGNIKIGASTRDLDINGELRVQDARITISQNSSNESNEYNIGTSVNLKFLSGSNVSFLWPSENLPVLKLYSDTNQRLTYTLDSETGKYKLYGNIALRGGEVFYLEKSFYIREGNISFNENENSFDPSISVKAELRDFYDGKPIKIFLIARESPLSEFSPAFESQPFLSQDKLAIILGKSLYNVSSGGETAASLLGLGTDVFTQFAVVRGFEESVKESFGLDIFSVRTHLFQSILTSALSSSNIQENNVTYEAGEDSIGRYLDNTTIIMGKYIGQSAFGELAFNISNNNGLDNSALLLGGVKASAELLVELDTPLFLLSWRLKPENWDTLFVTDQSISINWGFSY</sequence>
<evidence type="ECO:0000256" key="2">
    <source>
        <dbReference type="ARBA" id="ARBA00022692"/>
    </source>
</evidence>
<accession>A0ABU9UAU4</accession>
<comment type="caution">
    <text evidence="7">The sequence shown here is derived from an EMBL/GenBank/DDBJ whole genome shotgun (WGS) entry which is preliminary data.</text>
</comment>
<keyword evidence="2 5" id="KW-0812">Transmembrane</keyword>
<evidence type="ECO:0000256" key="5">
    <source>
        <dbReference type="SAM" id="Phobius"/>
    </source>
</evidence>
<dbReference type="Pfam" id="PF04357">
    <property type="entry name" value="TamB"/>
    <property type="match status" value="1"/>
</dbReference>
<organism evidence="7 8">
    <name type="scientific">Rarispira pelagica</name>
    <dbReference type="NCBI Taxonomy" id="3141764"/>
    <lineage>
        <taxon>Bacteria</taxon>
        <taxon>Pseudomonadati</taxon>
        <taxon>Spirochaetota</taxon>
        <taxon>Spirochaetia</taxon>
        <taxon>Winmispirales</taxon>
        <taxon>Winmispiraceae</taxon>
        <taxon>Rarispira</taxon>
    </lineage>
</organism>
<name>A0ABU9UAU4_9SPIR</name>
<dbReference type="Proteomes" id="UP001466331">
    <property type="component" value="Unassembled WGS sequence"/>
</dbReference>
<proteinExistence type="predicted"/>
<evidence type="ECO:0000313" key="8">
    <source>
        <dbReference type="Proteomes" id="UP001466331"/>
    </source>
</evidence>
<keyword evidence="4 5" id="KW-0472">Membrane</keyword>